<dbReference type="PANTHER" id="PTHR13082:SF0">
    <property type="entry name" value="HISTONE DEACETYLASE COMPLEX SUBUNIT SAP18"/>
    <property type="match status" value="1"/>
</dbReference>
<dbReference type="InParanoid" id="A0A2K1QJX6"/>
<protein>
    <recommendedName>
        <fullName evidence="5">Histone deacetylase complex subunit SAP18</fullName>
    </recommendedName>
</protein>
<sequence length="245" mass="26480">MALQPAPGRTSRTATPPFLLRLFYRQSSFHNPSEFTAVPPTPSLVSSSVTIYTWPDCTLSELTSHLTNAIPDLLPDPAVGTRIGFRLIFPDTRSPGAEHEGRGRWLSKELGSVVVGEDAHDHDETNGNGHQRPNNDSLELGRLTGDARKTLADARFVIGDYVRPWVAEATTAARMASTGAQGLAEEEQGMVPNEAWTEAKFLPGSGVGARGYLMGLDRITTVEVEEEGEEEEADDTGDAVSTLAY</sequence>
<comment type="similarity">
    <text evidence="1">Belongs to the SAP18 family.</text>
</comment>
<dbReference type="GO" id="GO:0005634">
    <property type="term" value="C:nucleus"/>
    <property type="evidence" value="ECO:0007669"/>
    <property type="project" value="TreeGrafter"/>
</dbReference>
<gene>
    <name evidence="3" type="ORF">CAC42_8164</name>
</gene>
<dbReference type="STRING" id="2082308.A0A2K1QJX6"/>
<dbReference type="EMBL" id="NKHZ01000080">
    <property type="protein sequence ID" value="PNS15163.1"/>
    <property type="molecule type" value="Genomic_DNA"/>
</dbReference>
<proteinExistence type="inferred from homology"/>
<dbReference type="Proteomes" id="UP000243797">
    <property type="component" value="Unassembled WGS sequence"/>
</dbReference>
<reference evidence="3 4" key="1">
    <citation type="submission" date="2017-06" db="EMBL/GenBank/DDBJ databases">
        <title>Draft genome sequence of a variant of Elsinoe murrayae.</title>
        <authorList>
            <person name="Cheng Q."/>
        </authorList>
    </citation>
    <scope>NUCLEOTIDE SEQUENCE [LARGE SCALE GENOMIC DNA]</scope>
    <source>
        <strain evidence="3 4">CQ-2017a</strain>
    </source>
</reference>
<evidence type="ECO:0000256" key="2">
    <source>
        <dbReference type="SAM" id="MobiDB-lite"/>
    </source>
</evidence>
<feature type="region of interest" description="Disordered" evidence="2">
    <location>
        <begin position="119"/>
        <end position="140"/>
    </location>
</feature>
<evidence type="ECO:0000256" key="1">
    <source>
        <dbReference type="ARBA" id="ARBA00009143"/>
    </source>
</evidence>
<dbReference type="PANTHER" id="PTHR13082">
    <property type="entry name" value="SAP18"/>
    <property type="match status" value="1"/>
</dbReference>
<dbReference type="InterPro" id="IPR010516">
    <property type="entry name" value="SAP18"/>
</dbReference>
<evidence type="ECO:0000313" key="3">
    <source>
        <dbReference type="EMBL" id="PNS15163.1"/>
    </source>
</evidence>
<dbReference type="AlphaFoldDB" id="A0A2K1QJX6"/>
<feature type="region of interest" description="Disordered" evidence="2">
    <location>
        <begin position="224"/>
        <end position="245"/>
    </location>
</feature>
<organism evidence="3 4">
    <name type="scientific">Sphaceloma murrayae</name>
    <dbReference type="NCBI Taxonomy" id="2082308"/>
    <lineage>
        <taxon>Eukaryota</taxon>
        <taxon>Fungi</taxon>
        <taxon>Dikarya</taxon>
        <taxon>Ascomycota</taxon>
        <taxon>Pezizomycotina</taxon>
        <taxon>Dothideomycetes</taxon>
        <taxon>Dothideomycetidae</taxon>
        <taxon>Myriangiales</taxon>
        <taxon>Elsinoaceae</taxon>
        <taxon>Sphaceloma</taxon>
    </lineage>
</organism>
<comment type="caution">
    <text evidence="3">The sequence shown here is derived from an EMBL/GenBank/DDBJ whole genome shotgun (WGS) entry which is preliminary data.</text>
</comment>
<dbReference type="OrthoDB" id="440566at2759"/>
<evidence type="ECO:0000313" key="4">
    <source>
        <dbReference type="Proteomes" id="UP000243797"/>
    </source>
</evidence>
<dbReference type="Gene3D" id="3.10.20.550">
    <property type="entry name" value="ASAP complex, SAP18 subunit"/>
    <property type="match status" value="1"/>
</dbReference>
<accession>A0A2K1QJX6</accession>
<feature type="compositionally biased region" description="Polar residues" evidence="2">
    <location>
        <begin position="126"/>
        <end position="137"/>
    </location>
</feature>
<name>A0A2K1QJX6_9PEZI</name>
<dbReference type="Pfam" id="PF06487">
    <property type="entry name" value="SAP18"/>
    <property type="match status" value="1"/>
</dbReference>
<evidence type="ECO:0008006" key="5">
    <source>
        <dbReference type="Google" id="ProtNLM"/>
    </source>
</evidence>
<feature type="compositionally biased region" description="Acidic residues" evidence="2">
    <location>
        <begin position="224"/>
        <end position="237"/>
    </location>
</feature>
<keyword evidence="4" id="KW-1185">Reference proteome</keyword>
<dbReference type="InterPro" id="IPR042534">
    <property type="entry name" value="SAP18_sf"/>
</dbReference>